<comment type="caution">
    <text evidence="2">The sequence shown here is derived from an EMBL/GenBank/DDBJ whole genome shotgun (WGS) entry which is preliminary data.</text>
</comment>
<evidence type="ECO:0000259" key="1">
    <source>
        <dbReference type="PROSITE" id="PS50011"/>
    </source>
</evidence>
<protein>
    <recommendedName>
        <fullName evidence="1">Protein kinase domain-containing protein</fullName>
    </recommendedName>
</protein>
<dbReference type="PROSITE" id="PS50011">
    <property type="entry name" value="PROTEIN_KINASE_DOM"/>
    <property type="match status" value="1"/>
</dbReference>
<dbReference type="SUPFAM" id="SSF56112">
    <property type="entry name" value="Protein kinase-like (PK-like)"/>
    <property type="match status" value="1"/>
</dbReference>
<dbReference type="OrthoDB" id="4062651at2759"/>
<dbReference type="Gene3D" id="1.10.510.10">
    <property type="entry name" value="Transferase(Phosphotransferase) domain 1"/>
    <property type="match status" value="1"/>
</dbReference>
<organism evidence="2 3">
    <name type="scientific">Mikania micrantha</name>
    <name type="common">bitter vine</name>
    <dbReference type="NCBI Taxonomy" id="192012"/>
    <lineage>
        <taxon>Eukaryota</taxon>
        <taxon>Viridiplantae</taxon>
        <taxon>Streptophyta</taxon>
        <taxon>Embryophyta</taxon>
        <taxon>Tracheophyta</taxon>
        <taxon>Spermatophyta</taxon>
        <taxon>Magnoliopsida</taxon>
        <taxon>eudicotyledons</taxon>
        <taxon>Gunneridae</taxon>
        <taxon>Pentapetalae</taxon>
        <taxon>asterids</taxon>
        <taxon>campanulids</taxon>
        <taxon>Asterales</taxon>
        <taxon>Asteraceae</taxon>
        <taxon>Asteroideae</taxon>
        <taxon>Heliantheae alliance</taxon>
        <taxon>Eupatorieae</taxon>
        <taxon>Mikania</taxon>
    </lineage>
</organism>
<dbReference type="GO" id="GO:0004672">
    <property type="term" value="F:protein kinase activity"/>
    <property type="evidence" value="ECO:0007669"/>
    <property type="project" value="InterPro"/>
</dbReference>
<name>A0A5N6L6Z4_9ASTR</name>
<dbReference type="EMBL" id="SZYD01002729">
    <property type="protein sequence ID" value="KAC9196934.1"/>
    <property type="molecule type" value="Genomic_DNA"/>
</dbReference>
<reference evidence="2 3" key="1">
    <citation type="submission" date="2019-05" db="EMBL/GenBank/DDBJ databases">
        <title>Mikania micrantha, genome provides insights into the molecular mechanism of rapid growth.</title>
        <authorList>
            <person name="Liu B."/>
        </authorList>
    </citation>
    <scope>NUCLEOTIDE SEQUENCE [LARGE SCALE GENOMIC DNA]</scope>
    <source>
        <strain evidence="2">NLD-2019</strain>
        <tissue evidence="2">Leaf</tissue>
    </source>
</reference>
<dbReference type="GO" id="GO:0005524">
    <property type="term" value="F:ATP binding"/>
    <property type="evidence" value="ECO:0007669"/>
    <property type="project" value="InterPro"/>
</dbReference>
<dbReference type="InterPro" id="IPR050823">
    <property type="entry name" value="Plant_Ser_Thr_Prot_Kinase"/>
</dbReference>
<dbReference type="InterPro" id="IPR000719">
    <property type="entry name" value="Prot_kinase_dom"/>
</dbReference>
<dbReference type="PANTHER" id="PTHR45621">
    <property type="entry name" value="OS01G0588500 PROTEIN-RELATED"/>
    <property type="match status" value="1"/>
</dbReference>
<dbReference type="Pfam" id="PF00069">
    <property type="entry name" value="Pkinase"/>
    <property type="match status" value="1"/>
</dbReference>
<dbReference type="AlphaFoldDB" id="A0A5N6L6Z4"/>
<keyword evidence="3" id="KW-1185">Reference proteome</keyword>
<dbReference type="Proteomes" id="UP000326396">
    <property type="component" value="Unassembled WGS sequence"/>
</dbReference>
<accession>A0A5N6L6Z4</accession>
<sequence>MELGARLFTSTCRTKVLIAVYSQDFNAKLGGFGLARNNGLETWETSVTTKIVGSFGYIAPEYMETGHVTTMCDIYSFGVFLLESITGRNAVDAQRPKKERNMVYWATHVGSNIKKIMDPRLEGKYPLHGASEYVALALNALLATPRIGLLLKKFCRV</sequence>
<proteinExistence type="predicted"/>
<dbReference type="InterPro" id="IPR011009">
    <property type="entry name" value="Kinase-like_dom_sf"/>
</dbReference>
<evidence type="ECO:0000313" key="2">
    <source>
        <dbReference type="EMBL" id="KAC9196934.1"/>
    </source>
</evidence>
<gene>
    <name evidence="2" type="ORF">E3N88_46209</name>
</gene>
<feature type="domain" description="Protein kinase" evidence="1">
    <location>
        <begin position="1"/>
        <end position="157"/>
    </location>
</feature>
<evidence type="ECO:0000313" key="3">
    <source>
        <dbReference type="Proteomes" id="UP000326396"/>
    </source>
</evidence>